<evidence type="ECO:0000313" key="3">
    <source>
        <dbReference type="Proteomes" id="UP000053239"/>
    </source>
</evidence>
<protein>
    <recommendedName>
        <fullName evidence="4">VIR protein</fullName>
    </recommendedName>
</protein>
<evidence type="ECO:0000313" key="2">
    <source>
        <dbReference type="EMBL" id="KMZ96108.1"/>
    </source>
</evidence>
<accession>A0A0J9W6F1</accession>
<organism evidence="2 3">
    <name type="scientific">Plasmodium vivax North Korean</name>
    <dbReference type="NCBI Taxonomy" id="1035514"/>
    <lineage>
        <taxon>Eukaryota</taxon>
        <taxon>Sar</taxon>
        <taxon>Alveolata</taxon>
        <taxon>Apicomplexa</taxon>
        <taxon>Aconoidasida</taxon>
        <taxon>Haemosporida</taxon>
        <taxon>Plasmodiidae</taxon>
        <taxon>Plasmodium</taxon>
        <taxon>Plasmodium (Plasmodium)</taxon>
    </lineage>
</organism>
<proteinExistence type="predicted"/>
<reference evidence="2 3" key="1">
    <citation type="submission" date="2011-09" db="EMBL/GenBank/DDBJ databases">
        <title>The Genome Sequence of Plasmodium vivax North Korean.</title>
        <authorList>
            <consortium name="The Broad Institute Genome Sequencing Platform"/>
            <consortium name="The Broad Institute Genome Sequencing Center for Infectious Disease"/>
            <person name="Neafsey D."/>
            <person name="Carlton J."/>
            <person name="Barnwell J."/>
            <person name="Collins W."/>
            <person name="Escalante A."/>
            <person name="Mullikin J."/>
            <person name="Saul A."/>
            <person name="Guigo R."/>
            <person name="Camara F."/>
            <person name="Young S.K."/>
            <person name="Zeng Q."/>
            <person name="Gargeya S."/>
            <person name="Fitzgerald M."/>
            <person name="Haas B."/>
            <person name="Abouelleil A."/>
            <person name="Alvarado L."/>
            <person name="Arachchi H.M."/>
            <person name="Berlin A."/>
            <person name="Brown A."/>
            <person name="Chapman S.B."/>
            <person name="Chen Z."/>
            <person name="Dunbar C."/>
            <person name="Freedman E."/>
            <person name="Gearin G."/>
            <person name="Gellesch M."/>
            <person name="Goldberg J."/>
            <person name="Griggs A."/>
            <person name="Gujja S."/>
            <person name="Heiman D."/>
            <person name="Howarth C."/>
            <person name="Larson L."/>
            <person name="Lui A."/>
            <person name="MacDonald P.J.P."/>
            <person name="Montmayeur A."/>
            <person name="Murphy C."/>
            <person name="Neiman D."/>
            <person name="Pearson M."/>
            <person name="Priest M."/>
            <person name="Roberts A."/>
            <person name="Saif S."/>
            <person name="Shea T."/>
            <person name="Shenoy N."/>
            <person name="Sisk P."/>
            <person name="Stolte C."/>
            <person name="Sykes S."/>
            <person name="Wortman J."/>
            <person name="Nusbaum C."/>
            <person name="Birren B."/>
        </authorList>
    </citation>
    <scope>NUCLEOTIDE SEQUENCE [LARGE SCALE GENOMIC DNA]</scope>
    <source>
        <strain evidence="2 3">North Korean</strain>
    </source>
</reference>
<dbReference type="Proteomes" id="UP000053239">
    <property type="component" value="Unassembled WGS sequence"/>
</dbReference>
<dbReference type="EMBL" id="KQ235661">
    <property type="protein sequence ID" value="KMZ96108.1"/>
    <property type="molecule type" value="Genomic_DNA"/>
</dbReference>
<name>A0A0J9W6F1_PLAVI</name>
<dbReference type="AlphaFoldDB" id="A0A0J9W6F1"/>
<evidence type="ECO:0008006" key="4">
    <source>
        <dbReference type="Google" id="ProtNLM"/>
    </source>
</evidence>
<sequence length="387" mass="44333">MKSSFYSVKNFTYPEDIYNTVVNSLKIPSRASDFKNVLLMLIKYLSGHRAFISHGSDRCCKYINYKLNDELKTVFYEVNESMFKIFQEFVQEHDKKKGTKTCTSELHYPGSHIVYRLQHLYDLFDLYDELNFSWIFNNNESFCSKLTKIVHKYNLHIDEYYEKDENLFKKLTYFKELVEKLKLPPNCACPEKIQQLKTPAKYLLDQEELSKKQKLEEESQRKSPHGPSVSLTTKESEPLVGGSLEKGESVSSDDQQFISLSGQTQDFTVLKHESGLGDNKETGNYRPAEITEALVTHESSTFSEESRYQTGYALGSFNPRKLSRQNGEVHDSYNLEKPTSDGEGIIRTLQSTFSTIVDNVDPAPVLGVSGGMGALYILLRVLKICNL</sequence>
<feature type="region of interest" description="Disordered" evidence="1">
    <location>
        <begin position="213"/>
        <end position="255"/>
    </location>
</feature>
<evidence type="ECO:0000256" key="1">
    <source>
        <dbReference type="SAM" id="MobiDB-lite"/>
    </source>
</evidence>
<gene>
    <name evidence="2" type="ORF">PVNG_05876</name>
</gene>